<proteinExistence type="predicted"/>
<name>A0A4P8PKR6_9VIRU</name>
<accession>A0A4P8PKR6</accession>
<reference evidence="1" key="1">
    <citation type="submission" date="2018-12" db="EMBL/GenBank/DDBJ databases">
        <title>Singled stranded DNA viruses identified in blackflies (Austrosimulium ungulatum) sampled in New Zealand.</title>
        <authorList>
            <person name="Kraberger S."/>
            <person name="Fontenele R.S."/>
            <person name="Schmidlin K."/>
            <person name="Walters M."/>
            <person name="Varsani A."/>
        </authorList>
    </citation>
    <scope>NUCLEOTIDE SEQUENCE [LARGE SCALE GENOMIC DNA]</scope>
    <source>
        <strain evidence="1">211</strain>
    </source>
</reference>
<dbReference type="Proteomes" id="UP000322468">
    <property type="component" value="Segment"/>
</dbReference>
<dbReference type="EMBL" id="MK249233">
    <property type="protein sequence ID" value="QCQ85138.1"/>
    <property type="molecule type" value="Genomic_DNA"/>
</dbReference>
<evidence type="ECO:0000313" key="1">
    <source>
        <dbReference type="EMBL" id="QCQ85138.1"/>
    </source>
</evidence>
<protein>
    <submittedName>
        <fullName evidence="1">DNA pilot protein</fullName>
    </submittedName>
</protein>
<organism evidence="1">
    <name type="scientific">Blackfly microvirus SF02</name>
    <dbReference type="NCBI Taxonomy" id="2576452"/>
    <lineage>
        <taxon>Viruses</taxon>
        <taxon>Monodnaviria</taxon>
        <taxon>Sangervirae</taxon>
        <taxon>Phixviricota</taxon>
        <taxon>Malgrandaviricetes</taxon>
        <taxon>Petitvirales</taxon>
        <taxon>Microviridae</taxon>
        <taxon>Microvirus</taxon>
    </lineage>
</organism>
<sequence length="203" mass="21766">MPAWLLPLAMGALSTVGQLFTNRQQTDQAEKAQEFSERMSSTAVQRSVADYKAAGLNPGLAYDRSASSPGGVQATIGNAVESGVSGARGANMLKMAQEQNEMDLAVKRQQAGSLTASALVGAKQAALLESQMHSEDQRRKFEYLAQPADLRKQFADALLKELAVPGARAEATRQGFIGGLQNQGLSNARQVLEMYNLNRVLPK</sequence>